<evidence type="ECO:0000313" key="1">
    <source>
        <dbReference type="EMBL" id="KYF58314.1"/>
    </source>
</evidence>
<comment type="caution">
    <text evidence="1">The sequence shown here is derived from an EMBL/GenBank/DDBJ whole genome shotgun (WGS) entry which is preliminary data.</text>
</comment>
<gene>
    <name evidence="1" type="ORF">BE08_23325</name>
</gene>
<dbReference type="EMBL" id="JELY01000738">
    <property type="protein sequence ID" value="KYF58314.1"/>
    <property type="molecule type" value="Genomic_DNA"/>
</dbReference>
<dbReference type="AlphaFoldDB" id="A0A150PRK3"/>
<protein>
    <submittedName>
        <fullName evidence="1">Uncharacterized protein</fullName>
    </submittedName>
</protein>
<proteinExistence type="predicted"/>
<accession>A0A150PRK3</accession>
<evidence type="ECO:0000313" key="2">
    <source>
        <dbReference type="Proteomes" id="UP000075420"/>
    </source>
</evidence>
<dbReference type="Proteomes" id="UP000075420">
    <property type="component" value="Unassembled WGS sequence"/>
</dbReference>
<name>A0A150PRK3_SORCE</name>
<organism evidence="1 2">
    <name type="scientific">Sorangium cellulosum</name>
    <name type="common">Polyangium cellulosum</name>
    <dbReference type="NCBI Taxonomy" id="56"/>
    <lineage>
        <taxon>Bacteria</taxon>
        <taxon>Pseudomonadati</taxon>
        <taxon>Myxococcota</taxon>
        <taxon>Polyangia</taxon>
        <taxon>Polyangiales</taxon>
        <taxon>Polyangiaceae</taxon>
        <taxon>Sorangium</taxon>
    </lineage>
</organism>
<sequence length="98" mass="9883">MRHFLRGELVPLPLPLAVAGLTSGLEAASARPGAVGGAGAAERLTTPERAAVEAEALAAITATAEAKLDAAAGAEGEAVDGRRQQAPCRRFLDLEPGL</sequence>
<reference evidence="1 2" key="1">
    <citation type="submission" date="2014-02" db="EMBL/GenBank/DDBJ databases">
        <title>The small core and large imbalanced accessory genome model reveals a collaborative survival strategy of Sorangium cellulosum strains in nature.</title>
        <authorList>
            <person name="Han K."/>
            <person name="Peng R."/>
            <person name="Blom J."/>
            <person name="Li Y.-Z."/>
        </authorList>
    </citation>
    <scope>NUCLEOTIDE SEQUENCE [LARGE SCALE GENOMIC DNA]</scope>
    <source>
        <strain evidence="1 2">So0157-25</strain>
    </source>
</reference>